<feature type="domain" description="UvrD-like helicase ATP-binding" evidence="10">
    <location>
        <begin position="4"/>
        <end position="312"/>
    </location>
</feature>
<evidence type="ECO:0000256" key="9">
    <source>
        <dbReference type="PROSITE-ProRule" id="PRU00560"/>
    </source>
</evidence>
<evidence type="ECO:0000256" key="3">
    <source>
        <dbReference type="ARBA" id="ARBA00022806"/>
    </source>
</evidence>
<evidence type="ECO:0000259" key="10">
    <source>
        <dbReference type="PROSITE" id="PS51198"/>
    </source>
</evidence>
<comment type="catalytic activity">
    <reaction evidence="6">
        <text>Couples ATP hydrolysis with the unwinding of duplex DNA by translocating in the 3'-5' direction.</text>
        <dbReference type="EC" id="5.6.2.4"/>
    </reaction>
</comment>
<dbReference type="Gene3D" id="3.40.50.300">
    <property type="entry name" value="P-loop containing nucleotide triphosphate hydrolases"/>
    <property type="match status" value="2"/>
</dbReference>
<keyword evidence="3 9" id="KW-0347">Helicase</keyword>
<keyword evidence="2 9" id="KW-0378">Hydrolase</keyword>
<dbReference type="GO" id="GO:0003677">
    <property type="term" value="F:DNA binding"/>
    <property type="evidence" value="ECO:0007669"/>
    <property type="project" value="InterPro"/>
</dbReference>
<dbReference type="PANTHER" id="PTHR11070:SF30">
    <property type="entry name" value="F-BOX DNA HELICASE 1"/>
    <property type="match status" value="1"/>
</dbReference>
<proteinExistence type="predicted"/>
<sequence length="565" mass="65246">MKFTREQQAIFKFVREGEGHGIIDAVAGAGKTTTIMECARFAAEPARVLFCAFNNSIAKEIGRRFREKGMPAVAVKTIHALGFQILRENSDYGDRLQLNEHKYLTLFKSEAMQKKLQPDLRSLIELNGLNPGDKDDSRQTFAIKNLLYRVQKRLLNINQKHRAVLNGPTYEAFEEMVRHFGIFTHTEENSKIFHDELELYHRMHRLLLKEGTEMAARSYIIDFTDMIYLPFVWQLGSSVKYDWIFIDECQDLSKAQFAIAAKYGRQGSRVLAVGDPRQSIYGFTGADVESFARVKRMTRATQLPLTTCFRCPQRVIELAREIREDIVGAKRAKGKVSTIGVEEVSDVARPGDLIISRFRAPLLILVFEFIDKNVKVQVAPDEAAEFIGELKVLFKQGERQANIKARYRDFDALKQQVFSRNMWVIRQNAQKIAKASDREVYLQVETEYLEKRLEFLHKKHELWQKDCCSISTILERIKAFVSAKENAIRLSTIHRAKGLEEERVFIIDYDQLPVSRQGQKDWEKEQETNLKYVAITRAMKTLFLVESADLEEMEEEGSLFDSLPF</sequence>
<evidence type="ECO:0000256" key="7">
    <source>
        <dbReference type="ARBA" id="ARBA00034808"/>
    </source>
</evidence>
<evidence type="ECO:0000256" key="1">
    <source>
        <dbReference type="ARBA" id="ARBA00022741"/>
    </source>
</evidence>
<dbReference type="PANTHER" id="PTHR11070">
    <property type="entry name" value="UVRD / RECB / PCRA DNA HELICASE FAMILY MEMBER"/>
    <property type="match status" value="1"/>
</dbReference>
<reference evidence="12" key="1">
    <citation type="submission" date="2016-10" db="EMBL/GenBank/DDBJ databases">
        <authorList>
            <person name="Varghese N."/>
            <person name="Submissions S."/>
        </authorList>
    </citation>
    <scope>NUCLEOTIDE SEQUENCE [LARGE SCALE GENOMIC DNA]</scope>
    <source>
        <strain evidence="12">DSM 24740</strain>
    </source>
</reference>
<feature type="binding site" evidence="9">
    <location>
        <begin position="25"/>
        <end position="32"/>
    </location>
    <ligand>
        <name>ATP</name>
        <dbReference type="ChEBI" id="CHEBI:30616"/>
    </ligand>
</feature>
<dbReference type="InParanoid" id="A0A1H9MLF8"/>
<evidence type="ECO:0000313" key="11">
    <source>
        <dbReference type="EMBL" id="SER24536.1"/>
    </source>
</evidence>
<dbReference type="GO" id="GO:0005524">
    <property type="term" value="F:ATP binding"/>
    <property type="evidence" value="ECO:0007669"/>
    <property type="project" value="UniProtKB-UniRule"/>
</dbReference>
<dbReference type="GO" id="GO:0000725">
    <property type="term" value="P:recombinational repair"/>
    <property type="evidence" value="ECO:0007669"/>
    <property type="project" value="TreeGrafter"/>
</dbReference>
<keyword evidence="12" id="KW-1185">Reference proteome</keyword>
<dbReference type="RefSeq" id="WP_090172376.1">
    <property type="nucleotide sequence ID" value="NZ_FOFB01000030.1"/>
</dbReference>
<dbReference type="GO" id="GO:0016887">
    <property type="term" value="F:ATP hydrolysis activity"/>
    <property type="evidence" value="ECO:0007669"/>
    <property type="project" value="RHEA"/>
</dbReference>
<dbReference type="STRING" id="478744.SAMN05444359_1308"/>
<dbReference type="Pfam" id="PF00580">
    <property type="entry name" value="UvrD-helicase"/>
    <property type="match status" value="1"/>
</dbReference>
<dbReference type="Pfam" id="PF13361">
    <property type="entry name" value="UvrD_C"/>
    <property type="match status" value="1"/>
</dbReference>
<evidence type="ECO:0000256" key="6">
    <source>
        <dbReference type="ARBA" id="ARBA00034617"/>
    </source>
</evidence>
<accession>A0A1H9MLF8</accession>
<keyword evidence="4 9" id="KW-0067">ATP-binding</keyword>
<dbReference type="InterPro" id="IPR027417">
    <property type="entry name" value="P-loop_NTPase"/>
</dbReference>
<dbReference type="PROSITE" id="PS51198">
    <property type="entry name" value="UVRD_HELICASE_ATP_BIND"/>
    <property type="match status" value="1"/>
</dbReference>
<keyword evidence="1 9" id="KW-0547">Nucleotide-binding</keyword>
<dbReference type="SUPFAM" id="SSF52540">
    <property type="entry name" value="P-loop containing nucleoside triphosphate hydrolases"/>
    <property type="match status" value="1"/>
</dbReference>
<name>A0A1H9MLF8_9BACT</name>
<organism evidence="11 12">
    <name type="scientific">Neolewinella agarilytica</name>
    <dbReference type="NCBI Taxonomy" id="478744"/>
    <lineage>
        <taxon>Bacteria</taxon>
        <taxon>Pseudomonadati</taxon>
        <taxon>Bacteroidota</taxon>
        <taxon>Saprospiria</taxon>
        <taxon>Saprospirales</taxon>
        <taxon>Lewinellaceae</taxon>
        <taxon>Neolewinella</taxon>
    </lineage>
</organism>
<evidence type="ECO:0000256" key="8">
    <source>
        <dbReference type="ARBA" id="ARBA00048988"/>
    </source>
</evidence>
<dbReference type="InterPro" id="IPR014017">
    <property type="entry name" value="DNA_helicase_UvrD-like_C"/>
</dbReference>
<evidence type="ECO:0000256" key="4">
    <source>
        <dbReference type="ARBA" id="ARBA00022840"/>
    </source>
</evidence>
<dbReference type="EC" id="5.6.2.4" evidence="7"/>
<gene>
    <name evidence="11" type="ORF">SAMN05444359_1308</name>
</gene>
<dbReference type="InterPro" id="IPR000212">
    <property type="entry name" value="DNA_helicase_UvrD/REP"/>
</dbReference>
<dbReference type="OrthoDB" id="9765670at2"/>
<dbReference type="Proteomes" id="UP000199021">
    <property type="component" value="Unassembled WGS sequence"/>
</dbReference>
<comment type="catalytic activity">
    <reaction evidence="8">
        <text>ATP + H2O = ADP + phosphate + H(+)</text>
        <dbReference type="Rhea" id="RHEA:13065"/>
        <dbReference type="ChEBI" id="CHEBI:15377"/>
        <dbReference type="ChEBI" id="CHEBI:15378"/>
        <dbReference type="ChEBI" id="CHEBI:30616"/>
        <dbReference type="ChEBI" id="CHEBI:43474"/>
        <dbReference type="ChEBI" id="CHEBI:456216"/>
        <dbReference type="EC" id="5.6.2.4"/>
    </reaction>
</comment>
<evidence type="ECO:0000256" key="2">
    <source>
        <dbReference type="ARBA" id="ARBA00022801"/>
    </source>
</evidence>
<dbReference type="InterPro" id="IPR014016">
    <property type="entry name" value="UvrD-like_ATP-bd"/>
</dbReference>
<protein>
    <recommendedName>
        <fullName evidence="7">DNA 3'-5' helicase</fullName>
        <ecNumber evidence="7">5.6.2.4</ecNumber>
    </recommendedName>
</protein>
<keyword evidence="5" id="KW-0413">Isomerase</keyword>
<dbReference type="GO" id="GO:0043138">
    <property type="term" value="F:3'-5' DNA helicase activity"/>
    <property type="evidence" value="ECO:0007669"/>
    <property type="project" value="UniProtKB-EC"/>
</dbReference>
<dbReference type="EMBL" id="FOFB01000030">
    <property type="protein sequence ID" value="SER24536.1"/>
    <property type="molecule type" value="Genomic_DNA"/>
</dbReference>
<evidence type="ECO:0000313" key="12">
    <source>
        <dbReference type="Proteomes" id="UP000199021"/>
    </source>
</evidence>
<evidence type="ECO:0000256" key="5">
    <source>
        <dbReference type="ARBA" id="ARBA00023235"/>
    </source>
</evidence>
<dbReference type="AlphaFoldDB" id="A0A1H9MLF8"/>